<keyword evidence="2" id="KW-1133">Transmembrane helix</keyword>
<proteinExistence type="predicted"/>
<evidence type="ECO:0000313" key="4">
    <source>
        <dbReference type="Proteomes" id="UP000837801"/>
    </source>
</evidence>
<dbReference type="EMBL" id="CAKXYY010000001">
    <property type="protein sequence ID" value="CAH2350542.1"/>
    <property type="molecule type" value="Genomic_DNA"/>
</dbReference>
<dbReference type="OrthoDB" id="4026724at2759"/>
<gene>
    <name evidence="3" type="ORF">CLIB1423_01S12464</name>
</gene>
<feature type="compositionally biased region" description="Polar residues" evidence="1">
    <location>
        <begin position="225"/>
        <end position="249"/>
    </location>
</feature>
<comment type="caution">
    <text evidence="3">The sequence shown here is derived from an EMBL/GenBank/DDBJ whole genome shotgun (WGS) entry which is preliminary data.</text>
</comment>
<feature type="transmembrane region" description="Helical" evidence="2">
    <location>
        <begin position="72"/>
        <end position="89"/>
    </location>
</feature>
<feature type="region of interest" description="Disordered" evidence="1">
    <location>
        <begin position="423"/>
        <end position="467"/>
    </location>
</feature>
<reference evidence="3" key="1">
    <citation type="submission" date="2022-03" db="EMBL/GenBank/DDBJ databases">
        <authorList>
            <person name="Legras J.-L."/>
            <person name="Devillers H."/>
            <person name="Grondin C."/>
        </authorList>
    </citation>
    <scope>NUCLEOTIDE SEQUENCE</scope>
    <source>
        <strain evidence="3">CLIB 1423</strain>
    </source>
</reference>
<evidence type="ECO:0000256" key="2">
    <source>
        <dbReference type="SAM" id="Phobius"/>
    </source>
</evidence>
<keyword evidence="4" id="KW-1185">Reference proteome</keyword>
<name>A0A9P0QLB6_9ASCO</name>
<keyword evidence="2" id="KW-0812">Transmembrane</keyword>
<feature type="compositionally biased region" description="Low complexity" evidence="1">
    <location>
        <begin position="250"/>
        <end position="263"/>
    </location>
</feature>
<keyword evidence="2" id="KW-0472">Membrane</keyword>
<evidence type="ECO:0000256" key="1">
    <source>
        <dbReference type="SAM" id="MobiDB-lite"/>
    </source>
</evidence>
<organism evidence="3 4">
    <name type="scientific">[Candida] railenensis</name>
    <dbReference type="NCBI Taxonomy" id="45579"/>
    <lineage>
        <taxon>Eukaryota</taxon>
        <taxon>Fungi</taxon>
        <taxon>Dikarya</taxon>
        <taxon>Ascomycota</taxon>
        <taxon>Saccharomycotina</taxon>
        <taxon>Pichiomycetes</taxon>
        <taxon>Debaryomycetaceae</taxon>
        <taxon>Kurtzmaniella</taxon>
    </lineage>
</organism>
<protein>
    <submittedName>
        <fullName evidence="3">Uncharacterized protein</fullName>
    </submittedName>
</protein>
<feature type="transmembrane region" description="Helical" evidence="2">
    <location>
        <begin position="42"/>
        <end position="60"/>
    </location>
</feature>
<dbReference type="AlphaFoldDB" id="A0A9P0QLB6"/>
<sequence>MLTVIILLISSISTFVLPLFLTFKLINQEGAVAPRFATQSQFLLSYWMSYILMIYFENFIDPKLLLSSLNSNFITSGFFLLVRIWLFYYHGCLVITKFFGERIGALISSSYIKDYERQLGKPSSSSRSSEHGIASKIWLELFEVNTDRMFRSLFDYTIKIIKFLGLFKFPVGRSLIRFHEFLRQNPSFTLLQGALYYICYMDPPEEVARKYRGFKGFVTSMSGHVSPRTNAMQGTRRSSNRTPSPFRQTSKSYKSASNSDSNSPQPIYSQPKIKMVSNNSSRSNSNKMVGEVFAPERFANIMDEDAISLNSSPSPSPPLEDVLVSSFSSEQQKRVGQGLKNHLSSPQRAKSPIRIENPQRAFSDHSGGLSLERGIYEQNFKAVSYESLKNEVFGNELKKSHHFIDPKIAALLTLKNNSSNTDEFIPLGRPRSVSQPQPPYPLDDAGMEPRIHVSKRKSIRIPKAPNS</sequence>
<evidence type="ECO:0000313" key="3">
    <source>
        <dbReference type="EMBL" id="CAH2350542.1"/>
    </source>
</evidence>
<feature type="region of interest" description="Disordered" evidence="1">
    <location>
        <begin position="225"/>
        <end position="287"/>
    </location>
</feature>
<feature type="compositionally biased region" description="Low complexity" evidence="1">
    <location>
        <begin position="277"/>
        <end position="286"/>
    </location>
</feature>
<accession>A0A9P0QLB6</accession>
<dbReference type="Proteomes" id="UP000837801">
    <property type="component" value="Unassembled WGS sequence"/>
</dbReference>